<dbReference type="SUPFAM" id="SSF48403">
    <property type="entry name" value="Ankyrin repeat"/>
    <property type="match status" value="1"/>
</dbReference>
<evidence type="ECO:0000256" key="1">
    <source>
        <dbReference type="ARBA" id="ARBA00022737"/>
    </source>
</evidence>
<dbReference type="Proteomes" id="UP001249851">
    <property type="component" value="Unassembled WGS sequence"/>
</dbReference>
<protein>
    <submittedName>
        <fullName evidence="4">Ankyrin repeat domain-containing protein 66</fullName>
    </submittedName>
</protein>
<evidence type="ECO:0000256" key="2">
    <source>
        <dbReference type="ARBA" id="ARBA00023043"/>
    </source>
</evidence>
<comment type="caution">
    <text evidence="4">The sequence shown here is derived from an EMBL/GenBank/DDBJ whole genome shotgun (WGS) entry which is preliminary data.</text>
</comment>
<reference evidence="4" key="2">
    <citation type="journal article" date="2023" name="Science">
        <title>Genomic signatures of disease resistance in endangered staghorn corals.</title>
        <authorList>
            <person name="Vollmer S.V."/>
            <person name="Selwyn J.D."/>
            <person name="Despard B.A."/>
            <person name="Roesel C.L."/>
        </authorList>
    </citation>
    <scope>NUCLEOTIDE SEQUENCE</scope>
    <source>
        <strain evidence="4">K2</strain>
    </source>
</reference>
<name>A0AAD9VCM1_ACRCE</name>
<organism evidence="4 5">
    <name type="scientific">Acropora cervicornis</name>
    <name type="common">Staghorn coral</name>
    <dbReference type="NCBI Taxonomy" id="6130"/>
    <lineage>
        <taxon>Eukaryota</taxon>
        <taxon>Metazoa</taxon>
        <taxon>Cnidaria</taxon>
        <taxon>Anthozoa</taxon>
        <taxon>Hexacorallia</taxon>
        <taxon>Scleractinia</taxon>
        <taxon>Astrocoeniina</taxon>
        <taxon>Acroporidae</taxon>
        <taxon>Acropora</taxon>
    </lineage>
</organism>
<dbReference type="EMBL" id="JARQWQ010000009">
    <property type="protein sequence ID" value="KAK2569536.1"/>
    <property type="molecule type" value="Genomic_DNA"/>
</dbReference>
<dbReference type="InterPro" id="IPR050776">
    <property type="entry name" value="Ank_Repeat/CDKN_Inhibitor"/>
</dbReference>
<proteinExistence type="predicted"/>
<dbReference type="InterPro" id="IPR036770">
    <property type="entry name" value="Ankyrin_rpt-contain_sf"/>
</dbReference>
<evidence type="ECO:0000313" key="5">
    <source>
        <dbReference type="Proteomes" id="UP001249851"/>
    </source>
</evidence>
<accession>A0AAD9VCM1</accession>
<evidence type="ECO:0000313" key="4">
    <source>
        <dbReference type="EMBL" id="KAK2569536.1"/>
    </source>
</evidence>
<gene>
    <name evidence="4" type="ORF">P5673_005357</name>
</gene>
<keyword evidence="5" id="KW-1185">Reference proteome</keyword>
<dbReference type="PANTHER" id="PTHR24201">
    <property type="entry name" value="ANK_REP_REGION DOMAIN-CONTAINING PROTEIN"/>
    <property type="match status" value="1"/>
</dbReference>
<keyword evidence="1" id="KW-0677">Repeat</keyword>
<dbReference type="PANTHER" id="PTHR24201:SF15">
    <property type="entry name" value="ANKYRIN REPEAT DOMAIN-CONTAINING PROTEIN 66"/>
    <property type="match status" value="1"/>
</dbReference>
<keyword evidence="2" id="KW-0040">ANK repeat</keyword>
<dbReference type="Gene3D" id="1.25.40.20">
    <property type="entry name" value="Ankyrin repeat-containing domain"/>
    <property type="match status" value="1"/>
</dbReference>
<evidence type="ECO:0000256" key="3">
    <source>
        <dbReference type="SAM" id="MobiDB-lite"/>
    </source>
</evidence>
<reference evidence="4" key="1">
    <citation type="journal article" date="2023" name="G3 (Bethesda)">
        <title>Whole genome assembly and annotation of the endangered Caribbean coral Acropora cervicornis.</title>
        <authorList>
            <person name="Selwyn J.D."/>
            <person name="Vollmer S.V."/>
        </authorList>
    </citation>
    <scope>NUCLEOTIDE SEQUENCE</scope>
    <source>
        <strain evidence="4">K2</strain>
    </source>
</reference>
<feature type="compositionally biased region" description="Basic and acidic residues" evidence="3">
    <location>
        <begin position="1"/>
        <end position="23"/>
    </location>
</feature>
<sequence>MALHEAADTSDSKTLEHLVRGGEENLDGEDWDWGKRTPLHMWQPQQILLEHGADGEMCMAGEWTPAHCTTERETLAILQALVQRAVSVTKKDFAGDTPKRVAEIYGHQDCLEFIEK</sequence>
<dbReference type="AlphaFoldDB" id="A0AAD9VCM1"/>
<feature type="region of interest" description="Disordered" evidence="3">
    <location>
        <begin position="1"/>
        <end position="31"/>
    </location>
</feature>